<dbReference type="InterPro" id="IPR037171">
    <property type="entry name" value="NagB/RpiA_transferase-like"/>
</dbReference>
<comment type="similarity">
    <text evidence="1">Belongs to the SorC transcriptional regulatory family.</text>
</comment>
<dbReference type="InterPro" id="IPR007324">
    <property type="entry name" value="Sugar-bd_dom_put"/>
</dbReference>
<dbReference type="InterPro" id="IPR000835">
    <property type="entry name" value="HTH_MarR-typ"/>
</dbReference>
<dbReference type="Gene3D" id="3.40.50.1360">
    <property type="match status" value="1"/>
</dbReference>
<organism evidence="7 8">
    <name type="scientific">Sphaerotilus microaerophilus</name>
    <dbReference type="NCBI Taxonomy" id="2914710"/>
    <lineage>
        <taxon>Bacteria</taxon>
        <taxon>Pseudomonadati</taxon>
        <taxon>Pseudomonadota</taxon>
        <taxon>Betaproteobacteria</taxon>
        <taxon>Burkholderiales</taxon>
        <taxon>Sphaerotilaceae</taxon>
        <taxon>Sphaerotilus</taxon>
    </lineage>
</organism>
<dbReference type="InterPro" id="IPR051054">
    <property type="entry name" value="SorC_transcr_regulators"/>
</dbReference>
<accession>A0ABM7YTT9</accession>
<dbReference type="EMBL" id="AP025730">
    <property type="protein sequence ID" value="BDI08086.1"/>
    <property type="molecule type" value="Genomic_DNA"/>
</dbReference>
<dbReference type="GO" id="GO:0003677">
    <property type="term" value="F:DNA binding"/>
    <property type="evidence" value="ECO:0007669"/>
    <property type="project" value="UniProtKB-KW"/>
</dbReference>
<evidence type="ECO:0000256" key="3">
    <source>
        <dbReference type="ARBA" id="ARBA00023125"/>
    </source>
</evidence>
<dbReference type="PANTHER" id="PTHR34294">
    <property type="entry name" value="TRANSCRIPTIONAL REGULATOR-RELATED"/>
    <property type="match status" value="1"/>
</dbReference>
<dbReference type="SUPFAM" id="SSF100950">
    <property type="entry name" value="NagB/RpiA/CoA transferase-like"/>
    <property type="match status" value="1"/>
</dbReference>
<keyword evidence="2" id="KW-0805">Transcription regulation</keyword>
<protein>
    <submittedName>
        <fullName evidence="7">DNA-binding protein</fullName>
    </submittedName>
</protein>
<dbReference type="SUPFAM" id="SSF46689">
    <property type="entry name" value="Homeodomain-like"/>
    <property type="match status" value="1"/>
</dbReference>
<dbReference type="Gene3D" id="1.10.10.10">
    <property type="entry name" value="Winged helix-like DNA-binding domain superfamily/Winged helix DNA-binding domain"/>
    <property type="match status" value="1"/>
</dbReference>
<feature type="domain" description="HTH marR-type" evidence="6">
    <location>
        <begin position="9"/>
        <end position="50"/>
    </location>
</feature>
<keyword evidence="3 7" id="KW-0238">DNA-binding</keyword>
<reference evidence="7" key="1">
    <citation type="submission" date="2022-04" db="EMBL/GenBank/DDBJ databases">
        <title>Whole genome sequence of Sphaerotilus sp. FB-5.</title>
        <authorList>
            <person name="Takeda M."/>
            <person name="Narihara S."/>
            <person name="Akimoto M."/>
            <person name="Akimoto R."/>
            <person name="Nishiyashiki S."/>
            <person name="Murakami T."/>
        </authorList>
    </citation>
    <scope>NUCLEOTIDE SEQUENCE</scope>
    <source>
        <strain evidence="7">FB-5</strain>
    </source>
</reference>
<evidence type="ECO:0000313" key="8">
    <source>
        <dbReference type="Proteomes" id="UP001057498"/>
    </source>
</evidence>
<evidence type="ECO:0000259" key="6">
    <source>
        <dbReference type="Pfam" id="PF12802"/>
    </source>
</evidence>
<keyword evidence="4" id="KW-0804">Transcription</keyword>
<evidence type="ECO:0000256" key="4">
    <source>
        <dbReference type="ARBA" id="ARBA00023163"/>
    </source>
</evidence>
<sequence>MPLEELTRLATLYYVDGQTQDELSQRFGISRATVGRMLKRAQELGIVEIRVQHHPTLTVDLERELVRRFGITRALLSVDHADAEKQRAILAGLVATWLDRNLSDGAIVAVGMGRNVSAVSEHAMSATRRHATFVCAIGGSYRGGETMNPDHICRRLAARFGGESETLYAPALVGDPALRQALLDNDTVRQTLDKARRADVALVGIGDMSEDSNMVRMGWFSAQEITEAKRQGTVGDMMGYDFIDIHGRPAMTPIQGRVVGLNANDLARIPNVIAIAAEASKVTAILGALRTGTIDTLATTASNAMAVLNLDEAMGGGKVG</sequence>
<feature type="domain" description="Sugar-binding" evidence="5">
    <location>
        <begin position="55"/>
        <end position="309"/>
    </location>
</feature>
<evidence type="ECO:0000259" key="5">
    <source>
        <dbReference type="Pfam" id="PF04198"/>
    </source>
</evidence>
<gene>
    <name evidence="7" type="ORF">CATMQ487_50560</name>
</gene>
<keyword evidence="8" id="KW-1185">Reference proteome</keyword>
<evidence type="ECO:0000256" key="1">
    <source>
        <dbReference type="ARBA" id="ARBA00010466"/>
    </source>
</evidence>
<evidence type="ECO:0000313" key="7">
    <source>
        <dbReference type="EMBL" id="BDI08086.1"/>
    </source>
</evidence>
<dbReference type="PANTHER" id="PTHR34294:SF12">
    <property type="entry name" value="SUGAR-BINDING TRANSCRIPTIONAL REGULATOR"/>
    <property type="match status" value="1"/>
</dbReference>
<name>A0ABM7YTT9_9BURK</name>
<proteinExistence type="inferred from homology"/>
<dbReference type="Pfam" id="PF12802">
    <property type="entry name" value="MarR_2"/>
    <property type="match status" value="1"/>
</dbReference>
<evidence type="ECO:0000256" key="2">
    <source>
        <dbReference type="ARBA" id="ARBA00023015"/>
    </source>
</evidence>
<dbReference type="RefSeq" id="WP_251973900.1">
    <property type="nucleotide sequence ID" value="NZ_AP025730.1"/>
</dbReference>
<dbReference type="Pfam" id="PF04198">
    <property type="entry name" value="Sugar-bind"/>
    <property type="match status" value="1"/>
</dbReference>
<dbReference type="Proteomes" id="UP001057498">
    <property type="component" value="Chromosome"/>
</dbReference>
<dbReference type="InterPro" id="IPR036388">
    <property type="entry name" value="WH-like_DNA-bd_sf"/>
</dbReference>
<dbReference type="InterPro" id="IPR009057">
    <property type="entry name" value="Homeodomain-like_sf"/>
</dbReference>